<dbReference type="Pfam" id="PF00400">
    <property type="entry name" value="WD40"/>
    <property type="match status" value="2"/>
</dbReference>
<evidence type="ECO:0000256" key="3">
    <source>
        <dbReference type="ARBA" id="ARBA00022574"/>
    </source>
</evidence>
<keyword evidence="3 8" id="KW-0853">WD repeat</keyword>
<dbReference type="PROSITE" id="PS50082">
    <property type="entry name" value="WD_REPEATS_2"/>
    <property type="match status" value="1"/>
</dbReference>
<keyword evidence="7" id="KW-0966">Cell projection</keyword>
<dbReference type="FunCoup" id="A0A067R823">
    <property type="interactions" value="64"/>
</dbReference>
<dbReference type="eggNOG" id="KOG2106">
    <property type="taxonomic scope" value="Eukaryota"/>
</dbReference>
<evidence type="ECO:0000256" key="6">
    <source>
        <dbReference type="ARBA" id="ARBA00023212"/>
    </source>
</evidence>
<comment type="subcellular location">
    <subcellularLocation>
        <location evidence="1">Cytoplasm</location>
        <location evidence="1">Cytoskeleton</location>
        <location evidence="1">Cilium axoneme</location>
    </subcellularLocation>
</comment>
<keyword evidence="10" id="KW-1185">Reference proteome</keyword>
<proteinExistence type="predicted"/>
<evidence type="ECO:0000256" key="7">
    <source>
        <dbReference type="ARBA" id="ARBA00023273"/>
    </source>
</evidence>
<reference evidence="9 10" key="1">
    <citation type="journal article" date="2014" name="Nat. Commun.">
        <title>Molecular traces of alternative social organization in a termite genome.</title>
        <authorList>
            <person name="Terrapon N."/>
            <person name="Li C."/>
            <person name="Robertson H.M."/>
            <person name="Ji L."/>
            <person name="Meng X."/>
            <person name="Booth W."/>
            <person name="Chen Z."/>
            <person name="Childers C.P."/>
            <person name="Glastad K.M."/>
            <person name="Gokhale K."/>
            <person name="Gowin J."/>
            <person name="Gronenberg W."/>
            <person name="Hermansen R.A."/>
            <person name="Hu H."/>
            <person name="Hunt B.G."/>
            <person name="Huylmans A.K."/>
            <person name="Khalil S.M."/>
            <person name="Mitchell R.D."/>
            <person name="Munoz-Torres M.C."/>
            <person name="Mustard J.A."/>
            <person name="Pan H."/>
            <person name="Reese J.T."/>
            <person name="Scharf M.E."/>
            <person name="Sun F."/>
            <person name="Vogel H."/>
            <person name="Xiao J."/>
            <person name="Yang W."/>
            <person name="Yang Z."/>
            <person name="Yang Z."/>
            <person name="Zhou J."/>
            <person name="Zhu J."/>
            <person name="Brent C.S."/>
            <person name="Elsik C.G."/>
            <person name="Goodisman M.A."/>
            <person name="Liberles D.A."/>
            <person name="Roe R.M."/>
            <person name="Vargo E.L."/>
            <person name="Vilcinskas A."/>
            <person name="Wang J."/>
            <person name="Bornberg-Bauer E."/>
            <person name="Korb J."/>
            <person name="Zhang G."/>
            <person name="Liebig J."/>
        </authorList>
    </citation>
    <scope>NUCLEOTIDE SEQUENCE [LARGE SCALE GENOMIC DNA]</scope>
    <source>
        <tissue evidence="9">Whole organism</tissue>
    </source>
</reference>
<evidence type="ECO:0000256" key="1">
    <source>
        <dbReference type="ARBA" id="ARBA00004430"/>
    </source>
</evidence>
<feature type="repeat" description="WD" evidence="8">
    <location>
        <begin position="452"/>
        <end position="493"/>
    </location>
</feature>
<dbReference type="InterPro" id="IPR036322">
    <property type="entry name" value="WD40_repeat_dom_sf"/>
</dbReference>
<dbReference type="Proteomes" id="UP000027135">
    <property type="component" value="Unassembled WGS sequence"/>
</dbReference>
<evidence type="ECO:0000256" key="8">
    <source>
        <dbReference type="PROSITE-ProRule" id="PRU00221"/>
    </source>
</evidence>
<gene>
    <name evidence="9" type="ORF">L798_05151</name>
</gene>
<organism evidence="9 10">
    <name type="scientific">Zootermopsis nevadensis</name>
    <name type="common">Dampwood termite</name>
    <dbReference type="NCBI Taxonomy" id="136037"/>
    <lineage>
        <taxon>Eukaryota</taxon>
        <taxon>Metazoa</taxon>
        <taxon>Ecdysozoa</taxon>
        <taxon>Arthropoda</taxon>
        <taxon>Hexapoda</taxon>
        <taxon>Insecta</taxon>
        <taxon>Pterygota</taxon>
        <taxon>Neoptera</taxon>
        <taxon>Polyneoptera</taxon>
        <taxon>Dictyoptera</taxon>
        <taxon>Blattodea</taxon>
        <taxon>Blattoidea</taxon>
        <taxon>Termitoidae</taxon>
        <taxon>Termopsidae</taxon>
        <taxon>Zootermopsis</taxon>
    </lineage>
</organism>
<dbReference type="InterPro" id="IPR015943">
    <property type="entry name" value="WD40/YVTN_repeat-like_dom_sf"/>
</dbReference>
<keyword evidence="5" id="KW-0175">Coiled coil</keyword>
<dbReference type="GO" id="GO:0003341">
    <property type="term" value="P:cilium movement"/>
    <property type="evidence" value="ECO:0007669"/>
    <property type="project" value="UniProtKB-ARBA"/>
</dbReference>
<dbReference type="SUPFAM" id="SSF50978">
    <property type="entry name" value="WD40 repeat-like"/>
    <property type="match status" value="2"/>
</dbReference>
<name>A0A067R823_ZOONE</name>
<dbReference type="InterPro" id="IPR001680">
    <property type="entry name" value="WD40_rpt"/>
</dbReference>
<evidence type="ECO:0000313" key="9">
    <source>
        <dbReference type="EMBL" id="KDR19694.1"/>
    </source>
</evidence>
<evidence type="ECO:0000256" key="2">
    <source>
        <dbReference type="ARBA" id="ARBA00022490"/>
    </source>
</evidence>
<dbReference type="SMART" id="SM00320">
    <property type="entry name" value="WD40"/>
    <property type="match status" value="5"/>
</dbReference>
<sequence length="1069" mass="122381">MLFSTYFSSIYTNSHSYGYDCQQYSNLVLLEENIIAFASGNLIHVFNVDTKELWFRRSAGGGGIGHMTKNPNPMYQHLAVAEKGDNPSIIIYEWPSFGIVCLLKKGADKIYSHINYSPDGETLCSQGGKPDRLLTVWSWKESKITLQCQSYNDDVYKSTFSPSVSGHITTCGSGHIKFWKIVKTYTGYKLLESLGKFGRTETSDIIGFLALPDAKVISGCEWGNMLLWEEGLIKVEVSRKMKKSCHSAPITQFEFESGNLITVGLDGFIRMWYFDTIDAADPPEENRFIEVEPRMEFEIKNDDNHAALMCVVKILKDPEDTFWYGQDANGGIWKFDLNVKSSLRQPPHQLLICHAGPVMDMAASPVDEHFATLGKDGRLFIYNYLEKKLRLVKRFPAQGSCLLWLPLNVDKTGTMLIAGFSDGVVRVTVVSLQEKMKNTSSGEELITLIQTTKPHTKPVTALSINNKGTILLTGSEDSTVFVYQIAQSAKYISLVPIGFVIVPSAVTFLNWKPDTITTLLVCCNAGSLVEVTLPECPQKYTDVSFHLVKTETRSITFRSCKSQIRKNMKLKEKGQKLKNLEKKREEMEKIKNANFGTEVDEETFLADSEPEEELEPLYFPQVPNAILFGLYTPKDTVWLSVSGYDAGYMYEMVMDEEEPTCCTMITDADDIQIYSYLYNHNKKYLILGMENGQIRVNRVNPNDHTDLSDYWLYSMHDNTNGRIRCMCFNYDQRFMFSCGDDGNIFSYQVNFEDDGDYVIPQRETTASLGLPIQEKVVDIEDTKYLSLEETKAKIEHDKKIAITNQSKQQVLQRLEDLKIKFRDITFRNAKLPESQRIPVSDLEIHPAITKDLDDTLQRQIDLVKQNLAFDVEKSRLGLQKLQDYFINVLDSMTVYVCSIRTNKSVSTYRQRKLGKEFDDAKLAVQLKTEEAERKGKQLKHAVYAENGELFDRKISEMEAFLRAVPTNTAEYKANKKLQRLMKRYLQRKERQEQWQLQWDLLLKEKPDETKNHPDNTAAIKEAQLTIGDYKLKSAANFIVPKHLRMSAVKKYDQLLEARKRVSLFLRKYL</sequence>
<dbReference type="PANTHER" id="PTHR14885">
    <property type="entry name" value="CILIA- AND FLAGELLA-ASSOCIATED PROTEIN 43-RELATED"/>
    <property type="match status" value="1"/>
</dbReference>
<dbReference type="PANTHER" id="PTHR14885:SF3">
    <property type="entry name" value="CILIA- AND FLAGELLA-ASSOCIATED PROTEIN 44"/>
    <property type="match status" value="1"/>
</dbReference>
<evidence type="ECO:0000256" key="5">
    <source>
        <dbReference type="ARBA" id="ARBA00023054"/>
    </source>
</evidence>
<evidence type="ECO:0000313" key="10">
    <source>
        <dbReference type="Proteomes" id="UP000027135"/>
    </source>
</evidence>
<keyword evidence="2" id="KW-0963">Cytoplasm</keyword>
<dbReference type="STRING" id="136037.A0A067R823"/>
<accession>A0A067R823</accession>
<evidence type="ECO:0000256" key="4">
    <source>
        <dbReference type="ARBA" id="ARBA00022737"/>
    </source>
</evidence>
<dbReference type="InParanoid" id="A0A067R823"/>
<dbReference type="EMBL" id="KK852637">
    <property type="protein sequence ID" value="KDR19694.1"/>
    <property type="molecule type" value="Genomic_DNA"/>
</dbReference>
<dbReference type="AlphaFoldDB" id="A0A067R823"/>
<keyword evidence="6" id="KW-0206">Cytoskeleton</keyword>
<dbReference type="Gene3D" id="2.130.10.10">
    <property type="entry name" value="YVTN repeat-like/Quinoprotein amine dehydrogenase"/>
    <property type="match status" value="3"/>
</dbReference>
<protein>
    <submittedName>
        <fullName evidence="9">WD repeat-containing protein 52</fullName>
    </submittedName>
</protein>
<keyword evidence="4" id="KW-0677">Repeat</keyword>
<dbReference type="PROSITE" id="PS50294">
    <property type="entry name" value="WD_REPEATS_REGION"/>
    <property type="match status" value="1"/>
</dbReference>
<dbReference type="OMA" id="XVLSGSE"/>
<dbReference type="GO" id="GO:0005930">
    <property type="term" value="C:axoneme"/>
    <property type="evidence" value="ECO:0007669"/>
    <property type="project" value="UniProtKB-SubCell"/>
</dbReference>